<feature type="signal peptide" evidence="1">
    <location>
        <begin position="1"/>
        <end position="25"/>
    </location>
</feature>
<proteinExistence type="predicted"/>
<evidence type="ECO:0000256" key="1">
    <source>
        <dbReference type="SAM" id="SignalP"/>
    </source>
</evidence>
<feature type="chain" id="PRO_5045104919" evidence="1">
    <location>
        <begin position="26"/>
        <end position="244"/>
    </location>
</feature>
<dbReference type="RefSeq" id="WP_377482385.1">
    <property type="nucleotide sequence ID" value="NZ_JBHUOX010000003.1"/>
</dbReference>
<keyword evidence="1" id="KW-0732">Signal</keyword>
<name>A0ABW6BSJ6_9BACT</name>
<evidence type="ECO:0000313" key="3">
    <source>
        <dbReference type="Proteomes" id="UP001597641"/>
    </source>
</evidence>
<dbReference type="Proteomes" id="UP001597641">
    <property type="component" value="Unassembled WGS sequence"/>
</dbReference>
<reference evidence="3" key="1">
    <citation type="journal article" date="2019" name="Int. J. Syst. Evol. Microbiol.">
        <title>The Global Catalogue of Microorganisms (GCM) 10K type strain sequencing project: providing services to taxonomists for standard genome sequencing and annotation.</title>
        <authorList>
            <consortium name="The Broad Institute Genomics Platform"/>
            <consortium name="The Broad Institute Genome Sequencing Center for Infectious Disease"/>
            <person name="Wu L."/>
            <person name="Ma J."/>
        </authorList>
    </citation>
    <scope>NUCLEOTIDE SEQUENCE [LARGE SCALE GENOMIC DNA]</scope>
    <source>
        <strain evidence="3">KCTC 23984</strain>
    </source>
</reference>
<keyword evidence="3" id="KW-1185">Reference proteome</keyword>
<dbReference type="EMBL" id="JBHUOX010000003">
    <property type="protein sequence ID" value="MFD2999922.1"/>
    <property type="molecule type" value="Genomic_DNA"/>
</dbReference>
<sequence length="244" mass="27608">MKKLFMSVLLPCMLAFTNCTLPQMAVSPEFQQNAVELPIEGRKVLKPNGNFRIGDYTVANVRRGWKNIGGFSIFSYNNIEVRQRYEFSLQDGKGSEWYVHGASKLKDKSLRSNTGVTIDVGPNMEYNASHFTSPESGQWHLLTVDPGNYLERKKFKGELSNRRTTYTIEPVYKFEDTKLPMSDVVGYEFKDGGKVVGAVQVVNNGKVWVSQQLPPDTRMVLASGMALLLLYEKLNETVENTEFN</sequence>
<organism evidence="2 3">
    <name type="scientific">Pontibacter toksunensis</name>
    <dbReference type="NCBI Taxonomy" id="1332631"/>
    <lineage>
        <taxon>Bacteria</taxon>
        <taxon>Pseudomonadati</taxon>
        <taxon>Bacteroidota</taxon>
        <taxon>Cytophagia</taxon>
        <taxon>Cytophagales</taxon>
        <taxon>Hymenobacteraceae</taxon>
        <taxon>Pontibacter</taxon>
    </lineage>
</organism>
<protein>
    <submittedName>
        <fullName evidence="2">Uncharacterized protein</fullName>
    </submittedName>
</protein>
<comment type="caution">
    <text evidence="2">The sequence shown here is derived from an EMBL/GenBank/DDBJ whole genome shotgun (WGS) entry which is preliminary data.</text>
</comment>
<evidence type="ECO:0000313" key="2">
    <source>
        <dbReference type="EMBL" id="MFD2999922.1"/>
    </source>
</evidence>
<gene>
    <name evidence="2" type="ORF">ACFS7Z_06095</name>
</gene>
<accession>A0ABW6BSJ6</accession>